<evidence type="ECO:0000313" key="17">
    <source>
        <dbReference type="EMBL" id="RKO84866.1"/>
    </source>
</evidence>
<dbReference type="Pfam" id="PF13637">
    <property type="entry name" value="Ank_4"/>
    <property type="match status" value="1"/>
</dbReference>
<sequence length="428" mass="47347">MGGHFAGAVFNCKTRKAIVHKTFHRYTTRRKQGGAQSSNDGAKGAAHSAGASIRRYNEQALQNEIRELLVQWKSYLAKSDLIFVHAPGASRRIVFYDTTVLDASDERVRSFPFTTRRPTFTELERCLKELTTVRMQEMSAAEEAPAPSPKPPASKPKAPATPPPTEPTEPEVHAPHPALAKLADLCRRGKVDLLQSLLAPPTDINERLPDDLGVTLLHIAAAGGHPETVTVLLDAGADPTIRSLRRGARAYDVASTKDARDAFRRFVARAPDRWDYKAAGVPGPLTDEMEAKQRERDREKRKKQKEKVKASGGGRSSRAETPEVEPEVGPKTRKKVATARLGKSEKEAIGMTPERRAMLDREKRALAAEARMRSQQQKCAACATSLVDITSFDKAQFRYCSMACVQSTSIFPTMRTNFESPRRLFCSL</sequence>
<keyword evidence="12" id="KW-0175">Coiled coil</keyword>
<evidence type="ECO:0000256" key="4">
    <source>
        <dbReference type="ARBA" id="ARBA00022722"/>
    </source>
</evidence>
<feature type="compositionally biased region" description="Pro residues" evidence="15">
    <location>
        <begin position="146"/>
        <end position="167"/>
    </location>
</feature>
<feature type="region of interest" description="Disordered" evidence="15">
    <location>
        <begin position="137"/>
        <end position="173"/>
    </location>
</feature>
<dbReference type="GO" id="GO:0008270">
    <property type="term" value="F:zinc ion binding"/>
    <property type="evidence" value="ECO:0007669"/>
    <property type="project" value="UniProtKB-KW"/>
</dbReference>
<dbReference type="PROSITE" id="PS50088">
    <property type="entry name" value="ANK_REPEAT"/>
    <property type="match status" value="1"/>
</dbReference>
<dbReference type="AlphaFoldDB" id="A0A4P9W3Z1"/>
<protein>
    <recommendedName>
        <fullName evidence="16">VLRF1 domain-containing protein</fullName>
    </recommendedName>
</protein>
<comment type="domain">
    <text evidence="14">The VLRF1 domain mediates binding to the 60S ribosomal subunit.</text>
</comment>
<feature type="region of interest" description="Disordered" evidence="15">
    <location>
        <begin position="277"/>
        <end position="340"/>
    </location>
</feature>
<evidence type="ECO:0000256" key="3">
    <source>
        <dbReference type="ARBA" id="ARBA00022490"/>
    </source>
</evidence>
<evidence type="ECO:0000256" key="9">
    <source>
        <dbReference type="ARBA" id="ARBA00022801"/>
    </source>
</evidence>
<keyword evidence="10" id="KW-0862">Zinc</keyword>
<evidence type="ECO:0000256" key="12">
    <source>
        <dbReference type="ARBA" id="ARBA00023054"/>
    </source>
</evidence>
<dbReference type="OrthoDB" id="429841at2759"/>
<keyword evidence="18" id="KW-1185">Reference proteome</keyword>
<accession>A0A4P9W3Z1</accession>
<keyword evidence="9 14" id="KW-0378">Hydrolase</keyword>
<evidence type="ECO:0000256" key="13">
    <source>
        <dbReference type="PROSITE-ProRule" id="PRU00023"/>
    </source>
</evidence>
<dbReference type="PROSITE" id="PS50297">
    <property type="entry name" value="ANK_REP_REGION"/>
    <property type="match status" value="1"/>
</dbReference>
<dbReference type="InterPro" id="IPR041175">
    <property type="entry name" value="VLRF1/Vms1"/>
</dbReference>
<comment type="subcellular location">
    <subcellularLocation>
        <location evidence="1">Cytoplasm</location>
    </subcellularLocation>
</comment>
<feature type="region of interest" description="Disordered" evidence="15">
    <location>
        <begin position="26"/>
        <end position="49"/>
    </location>
</feature>
<keyword evidence="6" id="KW-0677">Repeat</keyword>
<dbReference type="Pfam" id="PF18716">
    <property type="entry name" value="VATC"/>
    <property type="match status" value="1"/>
</dbReference>
<dbReference type="Proteomes" id="UP000269721">
    <property type="component" value="Unassembled WGS sequence"/>
</dbReference>
<feature type="active site" evidence="14">
    <location>
        <position position="36"/>
    </location>
</feature>
<evidence type="ECO:0000256" key="10">
    <source>
        <dbReference type="ARBA" id="ARBA00022833"/>
    </source>
</evidence>
<dbReference type="PROSITE" id="PS52044">
    <property type="entry name" value="VLRF1"/>
    <property type="match status" value="1"/>
</dbReference>
<dbReference type="Pfam" id="PF18826">
    <property type="entry name" value="bVLRF1"/>
    <property type="match status" value="1"/>
</dbReference>
<evidence type="ECO:0000256" key="15">
    <source>
        <dbReference type="SAM" id="MobiDB-lite"/>
    </source>
</evidence>
<keyword evidence="4 14" id="KW-0540">Nuclease</keyword>
<dbReference type="InterPro" id="IPR036770">
    <property type="entry name" value="Ankyrin_rpt-contain_sf"/>
</dbReference>
<gene>
    <name evidence="17" type="ORF">BDK51DRAFT_43923</name>
</gene>
<dbReference type="Gene3D" id="1.25.40.20">
    <property type="entry name" value="Ankyrin repeat-containing domain"/>
    <property type="match status" value="1"/>
</dbReference>
<feature type="compositionally biased region" description="Basic and acidic residues" evidence="15">
    <location>
        <begin position="289"/>
        <end position="298"/>
    </location>
</feature>
<keyword evidence="8" id="KW-0863">Zinc-finger</keyword>
<organism evidence="17 18">
    <name type="scientific">Blyttiomyces helicus</name>
    <dbReference type="NCBI Taxonomy" id="388810"/>
    <lineage>
        <taxon>Eukaryota</taxon>
        <taxon>Fungi</taxon>
        <taxon>Fungi incertae sedis</taxon>
        <taxon>Chytridiomycota</taxon>
        <taxon>Chytridiomycota incertae sedis</taxon>
        <taxon>Chytridiomycetes</taxon>
        <taxon>Chytridiomycetes incertae sedis</taxon>
        <taxon>Blyttiomyces</taxon>
    </lineage>
</organism>
<dbReference type="GO" id="GO:0004519">
    <property type="term" value="F:endonuclease activity"/>
    <property type="evidence" value="ECO:0007669"/>
    <property type="project" value="UniProtKB-KW"/>
</dbReference>
<dbReference type="GO" id="GO:0016787">
    <property type="term" value="F:hydrolase activity"/>
    <property type="evidence" value="ECO:0007669"/>
    <property type="project" value="UniProtKB-KW"/>
</dbReference>
<dbReference type="SMART" id="SM00248">
    <property type="entry name" value="ANK"/>
    <property type="match status" value="1"/>
</dbReference>
<proteinExistence type="inferred from homology"/>
<dbReference type="EMBL" id="KZ999651">
    <property type="protein sequence ID" value="RKO84866.1"/>
    <property type="molecule type" value="Genomic_DNA"/>
</dbReference>
<feature type="repeat" description="ANK" evidence="13">
    <location>
        <begin position="212"/>
        <end position="244"/>
    </location>
</feature>
<dbReference type="GO" id="GO:0036503">
    <property type="term" value="P:ERAD pathway"/>
    <property type="evidence" value="ECO:0007669"/>
    <property type="project" value="TreeGrafter"/>
</dbReference>
<dbReference type="InterPro" id="IPR041540">
    <property type="entry name" value="VATC"/>
</dbReference>
<dbReference type="GO" id="GO:0005737">
    <property type="term" value="C:cytoplasm"/>
    <property type="evidence" value="ECO:0007669"/>
    <property type="project" value="UniProtKB-SubCell"/>
</dbReference>
<keyword evidence="7 14" id="KW-0255">Endonuclease</keyword>
<name>A0A4P9W3Z1_9FUNG</name>
<evidence type="ECO:0000256" key="1">
    <source>
        <dbReference type="ARBA" id="ARBA00004496"/>
    </source>
</evidence>
<dbReference type="InterPro" id="IPR002110">
    <property type="entry name" value="Ankyrin_rpt"/>
</dbReference>
<keyword evidence="3 14" id="KW-0963">Cytoplasm</keyword>
<evidence type="ECO:0000313" key="18">
    <source>
        <dbReference type="Proteomes" id="UP000269721"/>
    </source>
</evidence>
<dbReference type="PANTHER" id="PTHR16036">
    <property type="entry name" value="ANKYRIN REPEAT AND ZINC FINGER DOMAIN-CONTAINING PROTEIN 1"/>
    <property type="match status" value="1"/>
</dbReference>
<keyword evidence="11 13" id="KW-0040">ANK repeat</keyword>
<comment type="similarity">
    <text evidence="2 14">Belongs to the ANKZF1/VMS1 family.</text>
</comment>
<dbReference type="PANTHER" id="PTHR16036:SF2">
    <property type="entry name" value="TRNA ENDONUCLEASE ANKZF1"/>
    <property type="match status" value="1"/>
</dbReference>
<evidence type="ECO:0000259" key="16">
    <source>
        <dbReference type="PROSITE" id="PS52044"/>
    </source>
</evidence>
<evidence type="ECO:0000256" key="8">
    <source>
        <dbReference type="ARBA" id="ARBA00022771"/>
    </source>
</evidence>
<evidence type="ECO:0000256" key="7">
    <source>
        <dbReference type="ARBA" id="ARBA00022759"/>
    </source>
</evidence>
<dbReference type="InterPro" id="IPR047139">
    <property type="entry name" value="ANKZ1/VMS1"/>
</dbReference>
<evidence type="ECO:0000256" key="6">
    <source>
        <dbReference type="ARBA" id="ARBA00022737"/>
    </source>
</evidence>
<feature type="domain" description="VLRF1" evidence="16">
    <location>
        <begin position="1"/>
        <end position="133"/>
    </location>
</feature>
<evidence type="ECO:0000256" key="11">
    <source>
        <dbReference type="ARBA" id="ARBA00023043"/>
    </source>
</evidence>
<evidence type="ECO:0000256" key="2">
    <source>
        <dbReference type="ARBA" id="ARBA00009262"/>
    </source>
</evidence>
<reference evidence="18" key="1">
    <citation type="journal article" date="2018" name="Nat. Microbiol.">
        <title>Leveraging single-cell genomics to expand the fungal tree of life.</title>
        <authorList>
            <person name="Ahrendt S.R."/>
            <person name="Quandt C.A."/>
            <person name="Ciobanu D."/>
            <person name="Clum A."/>
            <person name="Salamov A."/>
            <person name="Andreopoulos B."/>
            <person name="Cheng J.F."/>
            <person name="Woyke T."/>
            <person name="Pelin A."/>
            <person name="Henrissat B."/>
            <person name="Reynolds N.K."/>
            <person name="Benny G.L."/>
            <person name="Smith M.E."/>
            <person name="James T.Y."/>
            <person name="Grigoriev I.V."/>
        </authorList>
    </citation>
    <scope>NUCLEOTIDE SEQUENCE [LARGE SCALE GENOMIC DNA]</scope>
</reference>
<evidence type="ECO:0000256" key="5">
    <source>
        <dbReference type="ARBA" id="ARBA00022723"/>
    </source>
</evidence>
<keyword evidence="5" id="KW-0479">Metal-binding</keyword>
<evidence type="ECO:0000256" key="14">
    <source>
        <dbReference type="PROSITE-ProRule" id="PRU01389"/>
    </source>
</evidence>
<dbReference type="SUPFAM" id="SSF48403">
    <property type="entry name" value="Ankyrin repeat"/>
    <property type="match status" value="1"/>
</dbReference>